<evidence type="ECO:0000256" key="5">
    <source>
        <dbReference type="SAM" id="MobiDB-lite"/>
    </source>
</evidence>
<evidence type="ECO:0000256" key="1">
    <source>
        <dbReference type="ARBA" id="ARBA00007749"/>
    </source>
</evidence>
<evidence type="ECO:0000313" key="7">
    <source>
        <dbReference type="EMBL" id="KAJ9602620.1"/>
    </source>
</evidence>
<dbReference type="Pfam" id="PF00753">
    <property type="entry name" value="Lactamase_B"/>
    <property type="match status" value="1"/>
</dbReference>
<dbReference type="InterPro" id="IPR036866">
    <property type="entry name" value="RibonucZ/Hydroxyglut_hydro"/>
</dbReference>
<evidence type="ECO:0000313" key="8">
    <source>
        <dbReference type="Proteomes" id="UP001172673"/>
    </source>
</evidence>
<dbReference type="PANTHER" id="PTHR42978">
    <property type="entry name" value="QUORUM-QUENCHING LACTONASE YTNP-RELATED-RELATED"/>
    <property type="match status" value="1"/>
</dbReference>
<evidence type="ECO:0000256" key="3">
    <source>
        <dbReference type="ARBA" id="ARBA00022801"/>
    </source>
</evidence>
<evidence type="ECO:0000256" key="4">
    <source>
        <dbReference type="ARBA" id="ARBA00022833"/>
    </source>
</evidence>
<protein>
    <recommendedName>
        <fullName evidence="6">Metallo-beta-lactamase domain-containing protein</fullName>
    </recommendedName>
</protein>
<accession>A0AA38WWU5</accession>
<keyword evidence="8" id="KW-1185">Reference proteome</keyword>
<dbReference type="GO" id="GO:0046872">
    <property type="term" value="F:metal ion binding"/>
    <property type="evidence" value="ECO:0007669"/>
    <property type="project" value="UniProtKB-KW"/>
</dbReference>
<dbReference type="Gene3D" id="3.60.15.10">
    <property type="entry name" value="Ribonuclease Z/Hydroxyacylglutathione hydrolase-like"/>
    <property type="match status" value="1"/>
</dbReference>
<dbReference type="GO" id="GO:0016787">
    <property type="term" value="F:hydrolase activity"/>
    <property type="evidence" value="ECO:0007669"/>
    <property type="project" value="UniProtKB-KW"/>
</dbReference>
<dbReference type="EMBL" id="JAPDRK010000025">
    <property type="protein sequence ID" value="KAJ9602620.1"/>
    <property type="molecule type" value="Genomic_DNA"/>
</dbReference>
<comment type="similarity">
    <text evidence="1">Belongs to the metallo-beta-lactamase superfamily.</text>
</comment>
<feature type="region of interest" description="Disordered" evidence="5">
    <location>
        <begin position="1"/>
        <end position="21"/>
    </location>
</feature>
<keyword evidence="4" id="KW-0862">Zinc</keyword>
<dbReference type="PANTHER" id="PTHR42978:SF5">
    <property type="entry name" value="METALLO-BETA-LACTAMASE DOMAIN-CONTAINING PROTEIN"/>
    <property type="match status" value="1"/>
</dbReference>
<dbReference type="CDD" id="cd07730">
    <property type="entry name" value="metallo-hydrolase-like_MBL-fold"/>
    <property type="match status" value="1"/>
</dbReference>
<comment type="caution">
    <text evidence="7">The sequence shown here is derived from an EMBL/GenBank/DDBJ whole genome shotgun (WGS) entry which is preliminary data.</text>
</comment>
<dbReference type="SUPFAM" id="SSF56281">
    <property type="entry name" value="Metallo-hydrolase/oxidoreductase"/>
    <property type="match status" value="1"/>
</dbReference>
<name>A0AA38WWU5_9EURO</name>
<proteinExistence type="inferred from homology"/>
<keyword evidence="3" id="KW-0378">Hydrolase</keyword>
<organism evidence="7 8">
    <name type="scientific">Cladophialophora chaetospira</name>
    <dbReference type="NCBI Taxonomy" id="386627"/>
    <lineage>
        <taxon>Eukaryota</taxon>
        <taxon>Fungi</taxon>
        <taxon>Dikarya</taxon>
        <taxon>Ascomycota</taxon>
        <taxon>Pezizomycotina</taxon>
        <taxon>Eurotiomycetes</taxon>
        <taxon>Chaetothyriomycetidae</taxon>
        <taxon>Chaetothyriales</taxon>
        <taxon>Herpotrichiellaceae</taxon>
        <taxon>Cladophialophora</taxon>
    </lineage>
</organism>
<gene>
    <name evidence="7" type="ORF">H2200_012813</name>
</gene>
<dbReference type="AlphaFoldDB" id="A0AA38WWU5"/>
<dbReference type="Proteomes" id="UP001172673">
    <property type="component" value="Unassembled WGS sequence"/>
</dbReference>
<dbReference type="InterPro" id="IPR051013">
    <property type="entry name" value="MBL_superfamily_lactonases"/>
</dbReference>
<reference evidence="7" key="1">
    <citation type="submission" date="2022-10" db="EMBL/GenBank/DDBJ databases">
        <title>Culturing micro-colonial fungi from biological soil crusts in the Mojave desert and describing Neophaeococcomyces mojavensis, and introducing the new genera and species Taxawa tesnikishii.</title>
        <authorList>
            <person name="Kurbessoian T."/>
            <person name="Stajich J.E."/>
        </authorList>
    </citation>
    <scope>NUCLEOTIDE SEQUENCE</scope>
    <source>
        <strain evidence="7">TK_41</strain>
    </source>
</reference>
<sequence>MGSVAYPEAGLPSGDATDLENNPKAIQDEYHLLDIEIPKDCADILNEGPVPANSVNSIVLSHLHFDHTGDCMKFPQADLIVGPGSQKAIFPGWPEAAGSPFDGSILKHPKFRELSFESDKWASIGPFARAIDWFLDGSFFVIDTPGHMDGHLGALARTGSQEWVFMGGDCCHHRSLLTGTRPMSITVGPSKTPSFHRYPEKAQGTIGKIRELEKHSPVLVALAHDATLDGLMPLYPTAVNGWKVSEWKKKLDKGLHKDYPEIYPGS</sequence>
<evidence type="ECO:0000259" key="6">
    <source>
        <dbReference type="Pfam" id="PF00753"/>
    </source>
</evidence>
<feature type="domain" description="Metallo-beta-lactamase" evidence="6">
    <location>
        <begin position="52"/>
        <end position="167"/>
    </location>
</feature>
<dbReference type="InterPro" id="IPR001279">
    <property type="entry name" value="Metallo-B-lactamas"/>
</dbReference>
<keyword evidence="2" id="KW-0479">Metal-binding</keyword>
<evidence type="ECO:0000256" key="2">
    <source>
        <dbReference type="ARBA" id="ARBA00022723"/>
    </source>
</evidence>